<dbReference type="SUPFAM" id="SSF51197">
    <property type="entry name" value="Clavaminate synthase-like"/>
    <property type="match status" value="1"/>
</dbReference>
<dbReference type="PROSITE" id="PS51184">
    <property type="entry name" value="JMJC"/>
    <property type="match status" value="1"/>
</dbReference>
<name>A0A6I4UFZ2_9SPHN</name>
<keyword evidence="5" id="KW-1185">Reference proteome</keyword>
<organism evidence="3 4">
    <name type="scientific">Erythrobacter ramosus</name>
    <dbReference type="NCBI Taxonomy" id="35811"/>
    <lineage>
        <taxon>Bacteria</taxon>
        <taxon>Pseudomonadati</taxon>
        <taxon>Pseudomonadota</taxon>
        <taxon>Alphaproteobacteria</taxon>
        <taxon>Sphingomonadales</taxon>
        <taxon>Erythrobacteraceae</taxon>
        <taxon>Erythrobacter/Porphyrobacter group</taxon>
        <taxon>Erythrobacter</taxon>
    </lineage>
</organism>
<reference evidence="2 5" key="2">
    <citation type="submission" date="2020-08" db="EMBL/GenBank/DDBJ databases">
        <title>Genomic Encyclopedia of Type Strains, Phase IV (KMG-IV): sequencing the most valuable type-strain genomes for metagenomic binning, comparative biology and taxonomic classification.</title>
        <authorList>
            <person name="Goeker M."/>
        </authorList>
    </citation>
    <scope>NUCLEOTIDE SEQUENCE [LARGE SCALE GENOMIC DNA]</scope>
    <source>
        <strain evidence="2 5">DSM 8510</strain>
    </source>
</reference>
<feature type="domain" description="JmjC" evidence="1">
    <location>
        <begin position="83"/>
        <end position="243"/>
    </location>
</feature>
<dbReference type="EMBL" id="WTYB01000001">
    <property type="protein sequence ID" value="MXP38051.1"/>
    <property type="molecule type" value="Genomic_DNA"/>
</dbReference>
<evidence type="ECO:0000313" key="3">
    <source>
        <dbReference type="EMBL" id="MXP38051.1"/>
    </source>
</evidence>
<dbReference type="OrthoDB" id="3776825at2"/>
<sequence>MSLIDPTSLSHLRERYPRSPGRLRHHLAAEGLLGYDALAAAARALPRQHVERRVHNASNGEAFRVLDSDAHLANAIAAGGASSGWIMLRYIEQLPAYRALLERLLAEIAPIIGSATEAVRDIKGFVFICAPGAYTPFHFDAEHSILFQIAGDKVLAAYPPAPPFLDLARREAYHRTGENVLEWKHDYAALGEKHLLARGDALFVPYAAPHWIHAGYKPSISLSVTWQCRKSRAIADALSLNPLMRRVGLPAYDPVARPSAPWLRAAAGRFGQRIGLV</sequence>
<evidence type="ECO:0000259" key="1">
    <source>
        <dbReference type="PROSITE" id="PS51184"/>
    </source>
</evidence>
<comment type="caution">
    <text evidence="3">The sequence shown here is derived from an EMBL/GenBank/DDBJ whole genome shotgun (WGS) entry which is preliminary data.</text>
</comment>
<evidence type="ECO:0000313" key="5">
    <source>
        <dbReference type="Proteomes" id="UP000548685"/>
    </source>
</evidence>
<dbReference type="Proteomes" id="UP000430021">
    <property type="component" value="Unassembled WGS sequence"/>
</dbReference>
<reference evidence="3 4" key="1">
    <citation type="submission" date="2019-12" db="EMBL/GenBank/DDBJ databases">
        <title>Genomic-based taxomic classification of the family Erythrobacteraceae.</title>
        <authorList>
            <person name="Xu L."/>
        </authorList>
    </citation>
    <scope>NUCLEOTIDE SEQUENCE [LARGE SCALE GENOMIC DNA]</scope>
    <source>
        <strain evidence="3 4">JCM 10282</strain>
    </source>
</reference>
<dbReference type="Gene3D" id="2.60.120.650">
    <property type="entry name" value="Cupin"/>
    <property type="match status" value="1"/>
</dbReference>
<proteinExistence type="predicted"/>
<gene>
    <name evidence="2" type="ORF">FHS52_000234</name>
    <name evidence="3" type="ORF">GRI59_05410</name>
</gene>
<dbReference type="AlphaFoldDB" id="A0A6I4UFZ2"/>
<protein>
    <submittedName>
        <fullName evidence="3">Transcription factor jumonji, JmjC</fullName>
    </submittedName>
</protein>
<dbReference type="Proteomes" id="UP000548685">
    <property type="component" value="Unassembled WGS sequence"/>
</dbReference>
<accession>A0A6I4UFZ2</accession>
<evidence type="ECO:0000313" key="2">
    <source>
        <dbReference type="EMBL" id="MBB3774291.1"/>
    </source>
</evidence>
<dbReference type="InterPro" id="IPR003347">
    <property type="entry name" value="JmjC_dom"/>
</dbReference>
<dbReference type="EMBL" id="JACICE010000001">
    <property type="protein sequence ID" value="MBB3774291.1"/>
    <property type="molecule type" value="Genomic_DNA"/>
</dbReference>
<evidence type="ECO:0000313" key="4">
    <source>
        <dbReference type="Proteomes" id="UP000430021"/>
    </source>
</evidence>
<dbReference type="RefSeq" id="WP_160760129.1">
    <property type="nucleotide sequence ID" value="NZ_BAAADZ010000002.1"/>
</dbReference>